<keyword evidence="8 12" id="KW-0457">Lysine biosynthesis</keyword>
<dbReference type="Gene3D" id="3.20.20.70">
    <property type="entry name" value="Aldolase class I"/>
    <property type="match status" value="1"/>
</dbReference>
<keyword evidence="16" id="KW-1133">Transmembrane helix</keyword>
<comment type="subcellular location">
    <subcellularLocation>
        <location evidence="12">Cytoplasm</location>
    </subcellularLocation>
</comment>
<evidence type="ECO:0000256" key="7">
    <source>
        <dbReference type="ARBA" id="ARBA00022915"/>
    </source>
</evidence>
<dbReference type="EC" id="4.3.3.7" evidence="4 12"/>
<dbReference type="AlphaFoldDB" id="A0A9D1PZX0"/>
<comment type="subunit">
    <text evidence="12">Homotetramer; dimer of dimers.</text>
</comment>
<evidence type="ECO:0000256" key="1">
    <source>
        <dbReference type="ARBA" id="ARBA00003294"/>
    </source>
</evidence>
<evidence type="ECO:0000256" key="15">
    <source>
        <dbReference type="PIRSR" id="PIRSR001365-2"/>
    </source>
</evidence>
<dbReference type="PANTHER" id="PTHR12128">
    <property type="entry name" value="DIHYDRODIPICOLINATE SYNTHASE"/>
    <property type="match status" value="1"/>
</dbReference>
<evidence type="ECO:0000256" key="13">
    <source>
        <dbReference type="PIRNR" id="PIRNR001365"/>
    </source>
</evidence>
<accession>A0A9D1PZX0</accession>
<reference evidence="17" key="1">
    <citation type="journal article" date="2021" name="PeerJ">
        <title>Extensive microbial diversity within the chicken gut microbiome revealed by metagenomics and culture.</title>
        <authorList>
            <person name="Gilroy R."/>
            <person name="Ravi A."/>
            <person name="Getino M."/>
            <person name="Pursley I."/>
            <person name="Horton D.L."/>
            <person name="Alikhan N.F."/>
            <person name="Baker D."/>
            <person name="Gharbi K."/>
            <person name="Hall N."/>
            <person name="Watson M."/>
            <person name="Adriaenssens E.M."/>
            <person name="Foster-Nyarko E."/>
            <person name="Jarju S."/>
            <person name="Secka A."/>
            <person name="Antonio M."/>
            <person name="Oren A."/>
            <person name="Chaudhuri R.R."/>
            <person name="La Ragione R."/>
            <person name="Hildebrand F."/>
            <person name="Pallen M.J."/>
        </authorList>
    </citation>
    <scope>NUCLEOTIDE SEQUENCE</scope>
    <source>
        <strain evidence="17">12435</strain>
    </source>
</reference>
<evidence type="ECO:0000256" key="12">
    <source>
        <dbReference type="HAMAP-Rule" id="MF_00418"/>
    </source>
</evidence>
<dbReference type="Pfam" id="PF00701">
    <property type="entry name" value="DHDPS"/>
    <property type="match status" value="1"/>
</dbReference>
<feature type="site" description="Part of a proton relay during catalysis" evidence="12">
    <location>
        <position position="45"/>
    </location>
</feature>
<evidence type="ECO:0000256" key="11">
    <source>
        <dbReference type="ARBA" id="ARBA00047836"/>
    </source>
</evidence>
<evidence type="ECO:0000256" key="16">
    <source>
        <dbReference type="SAM" id="Phobius"/>
    </source>
</evidence>
<keyword evidence="7 12" id="KW-0220">Diaminopimelate biosynthesis</keyword>
<sequence>MSIFKGVGVALVTPMDDKGINFPEYGRLIDHVIAGGASALFAGGTTGEPATMTMEERIQLFRFAVRHTAGRVPVIIGTGSNNTASAVEMSRIAEAEGADGLLVVTPYYNKCTQNGLVAHYNAIADAVNIPIVLYNVPTRTGVRIKPETAVKLSEHPNIVALKDASENIDDLLEMCKLCRGKLDIYSGNDSYTVFLMALGALGVVSVVANVVPDRMTAITNACLAGDYVKARELAFALDPLAKALFTEVNPIPTKKALEYIGIKAGKPRMPLTELEPAHAEQLKKVMEDLGVI</sequence>
<keyword evidence="16" id="KW-0812">Transmembrane</keyword>
<dbReference type="GO" id="GO:0009089">
    <property type="term" value="P:lysine biosynthetic process via diaminopimelate"/>
    <property type="evidence" value="ECO:0007669"/>
    <property type="project" value="UniProtKB-UniRule"/>
</dbReference>
<dbReference type="GO" id="GO:0019877">
    <property type="term" value="P:diaminopimelate biosynthetic process"/>
    <property type="evidence" value="ECO:0007669"/>
    <property type="project" value="UniProtKB-UniRule"/>
</dbReference>
<dbReference type="GO" id="GO:0008840">
    <property type="term" value="F:4-hydroxy-tetrahydrodipicolinate synthase activity"/>
    <property type="evidence" value="ECO:0007669"/>
    <property type="project" value="UniProtKB-UniRule"/>
</dbReference>
<comment type="caution">
    <text evidence="17">The sequence shown here is derived from an EMBL/GenBank/DDBJ whole genome shotgun (WGS) entry which is preliminary data.</text>
</comment>
<evidence type="ECO:0000256" key="6">
    <source>
        <dbReference type="ARBA" id="ARBA00022605"/>
    </source>
</evidence>
<feature type="binding site" evidence="12 15">
    <location>
        <position position="204"/>
    </location>
    <ligand>
        <name>pyruvate</name>
        <dbReference type="ChEBI" id="CHEBI:15361"/>
    </ligand>
</feature>
<evidence type="ECO:0000256" key="5">
    <source>
        <dbReference type="ARBA" id="ARBA00022490"/>
    </source>
</evidence>
<dbReference type="InterPro" id="IPR020625">
    <property type="entry name" value="Schiff_base-form_aldolases_AS"/>
</dbReference>
<name>A0A9D1PZX0_9FIRM</name>
<keyword evidence="9 12" id="KW-0456">Lyase</keyword>
<organism evidence="17 18">
    <name type="scientific">Candidatus Protoclostridium stercorigallinarum</name>
    <dbReference type="NCBI Taxonomy" id="2838741"/>
    <lineage>
        <taxon>Bacteria</taxon>
        <taxon>Bacillati</taxon>
        <taxon>Bacillota</taxon>
        <taxon>Clostridia</taxon>
        <taxon>Candidatus Protoclostridium</taxon>
    </lineage>
</organism>
<dbReference type="Proteomes" id="UP000823990">
    <property type="component" value="Unassembled WGS sequence"/>
</dbReference>
<evidence type="ECO:0000256" key="8">
    <source>
        <dbReference type="ARBA" id="ARBA00023154"/>
    </source>
</evidence>
<gene>
    <name evidence="12 17" type="primary">dapA</name>
    <name evidence="17" type="ORF">H9892_05085</name>
</gene>
<evidence type="ECO:0000256" key="3">
    <source>
        <dbReference type="ARBA" id="ARBA00007592"/>
    </source>
</evidence>
<reference evidence="17" key="2">
    <citation type="submission" date="2021-04" db="EMBL/GenBank/DDBJ databases">
        <authorList>
            <person name="Gilroy R."/>
        </authorList>
    </citation>
    <scope>NUCLEOTIDE SEQUENCE</scope>
    <source>
        <strain evidence="17">12435</strain>
    </source>
</reference>
<keyword evidence="6 12" id="KW-0028">Amino-acid biosynthesis</keyword>
<evidence type="ECO:0000256" key="2">
    <source>
        <dbReference type="ARBA" id="ARBA00005120"/>
    </source>
</evidence>
<keyword evidence="10 12" id="KW-0704">Schiff base</keyword>
<feature type="site" description="Part of a proton relay during catalysis" evidence="12">
    <location>
        <position position="108"/>
    </location>
</feature>
<dbReference type="SUPFAM" id="SSF51569">
    <property type="entry name" value="Aldolase"/>
    <property type="match status" value="1"/>
</dbReference>
<comment type="pathway">
    <text evidence="2 12">Amino-acid biosynthesis; L-lysine biosynthesis via DAP pathway; (S)-tetrahydrodipicolinate from L-aspartate: step 3/4.</text>
</comment>
<dbReference type="SMART" id="SM01130">
    <property type="entry name" value="DHDPS"/>
    <property type="match status" value="1"/>
</dbReference>
<comment type="caution">
    <text evidence="12">Was originally thought to be a dihydrodipicolinate synthase (DHDPS), catalyzing the condensation of (S)-aspartate-beta-semialdehyde [(S)-ASA] and pyruvate to dihydrodipicolinate (DHDP). However, it was shown in E.coli that the product of the enzymatic reaction is not dihydrodipicolinate but in fact (4S)-4-hydroxy-2,3,4,5-tetrahydro-(2S)-dipicolinic acid (HTPA), and that the consecutive dehydration reaction leading to DHDP is not spontaneous but catalyzed by DapB.</text>
</comment>
<evidence type="ECO:0000256" key="9">
    <source>
        <dbReference type="ARBA" id="ARBA00023239"/>
    </source>
</evidence>
<feature type="binding site" evidence="12 15">
    <location>
        <position position="46"/>
    </location>
    <ligand>
        <name>pyruvate</name>
        <dbReference type="ChEBI" id="CHEBI:15361"/>
    </ligand>
</feature>
<dbReference type="EMBL" id="DXHS01000079">
    <property type="protein sequence ID" value="HIW02695.1"/>
    <property type="molecule type" value="Genomic_DNA"/>
</dbReference>
<keyword evidence="5 12" id="KW-0963">Cytoplasm</keyword>
<dbReference type="PRINTS" id="PR00146">
    <property type="entry name" value="DHPICSNTHASE"/>
</dbReference>
<evidence type="ECO:0000256" key="14">
    <source>
        <dbReference type="PIRSR" id="PIRSR001365-1"/>
    </source>
</evidence>
<evidence type="ECO:0000256" key="10">
    <source>
        <dbReference type="ARBA" id="ARBA00023270"/>
    </source>
</evidence>
<proteinExistence type="inferred from homology"/>
<dbReference type="NCBIfam" id="TIGR00674">
    <property type="entry name" value="dapA"/>
    <property type="match status" value="1"/>
</dbReference>
<dbReference type="PROSITE" id="PS00666">
    <property type="entry name" value="DHDPS_2"/>
    <property type="match status" value="1"/>
</dbReference>
<feature type="transmembrane region" description="Helical" evidence="16">
    <location>
        <begin position="191"/>
        <end position="211"/>
    </location>
</feature>
<evidence type="ECO:0000313" key="17">
    <source>
        <dbReference type="EMBL" id="HIW02695.1"/>
    </source>
</evidence>
<dbReference type="HAMAP" id="MF_00418">
    <property type="entry name" value="DapA"/>
    <property type="match status" value="1"/>
</dbReference>
<evidence type="ECO:0000256" key="4">
    <source>
        <dbReference type="ARBA" id="ARBA00012086"/>
    </source>
</evidence>
<comment type="catalytic activity">
    <reaction evidence="11 12">
        <text>L-aspartate 4-semialdehyde + pyruvate = (2S,4S)-4-hydroxy-2,3,4,5-tetrahydrodipicolinate + H2O + H(+)</text>
        <dbReference type="Rhea" id="RHEA:34171"/>
        <dbReference type="ChEBI" id="CHEBI:15361"/>
        <dbReference type="ChEBI" id="CHEBI:15377"/>
        <dbReference type="ChEBI" id="CHEBI:15378"/>
        <dbReference type="ChEBI" id="CHEBI:67139"/>
        <dbReference type="ChEBI" id="CHEBI:537519"/>
        <dbReference type="EC" id="4.3.3.7"/>
    </reaction>
</comment>
<keyword evidence="16" id="KW-0472">Membrane</keyword>
<dbReference type="InterPro" id="IPR005263">
    <property type="entry name" value="DapA"/>
</dbReference>
<dbReference type="InterPro" id="IPR002220">
    <property type="entry name" value="DapA-like"/>
</dbReference>
<dbReference type="PIRSF" id="PIRSF001365">
    <property type="entry name" value="DHDPS"/>
    <property type="match status" value="1"/>
</dbReference>
<dbReference type="GO" id="GO:0005829">
    <property type="term" value="C:cytosol"/>
    <property type="evidence" value="ECO:0007669"/>
    <property type="project" value="TreeGrafter"/>
</dbReference>
<feature type="active site" description="Proton donor/acceptor" evidence="12 14">
    <location>
        <position position="134"/>
    </location>
</feature>
<comment type="similarity">
    <text evidence="3 12 13">Belongs to the DapA family.</text>
</comment>
<feature type="active site" description="Schiff-base intermediate with substrate" evidence="12 14">
    <location>
        <position position="162"/>
    </location>
</feature>
<dbReference type="PANTHER" id="PTHR12128:SF66">
    <property type="entry name" value="4-HYDROXY-2-OXOGLUTARATE ALDOLASE, MITOCHONDRIAL"/>
    <property type="match status" value="1"/>
</dbReference>
<evidence type="ECO:0000313" key="18">
    <source>
        <dbReference type="Proteomes" id="UP000823990"/>
    </source>
</evidence>
<dbReference type="InterPro" id="IPR013785">
    <property type="entry name" value="Aldolase_TIM"/>
</dbReference>
<comment type="function">
    <text evidence="1 12">Catalyzes the condensation of (S)-aspartate-beta-semialdehyde [(S)-ASA] and pyruvate to 4-hydroxy-tetrahydrodipicolinate (HTPA).</text>
</comment>
<protein>
    <recommendedName>
        <fullName evidence="4 12">4-hydroxy-tetrahydrodipicolinate synthase</fullName>
        <shortName evidence="12">HTPA synthase</shortName>
        <ecNumber evidence="4 12">4.3.3.7</ecNumber>
    </recommendedName>
</protein>
<dbReference type="CDD" id="cd00950">
    <property type="entry name" value="DHDPS"/>
    <property type="match status" value="1"/>
</dbReference>